<protein>
    <submittedName>
        <fullName evidence="2">Uncharacterized protein</fullName>
    </submittedName>
</protein>
<organism evidence="2 3">
    <name type="scientific">Bacillus aerius</name>
    <dbReference type="NCBI Taxonomy" id="293388"/>
    <lineage>
        <taxon>Bacteria</taxon>
        <taxon>Bacillati</taxon>
        <taxon>Bacillota</taxon>
        <taxon>Bacilli</taxon>
        <taxon>Bacillales</taxon>
        <taxon>Bacillaceae</taxon>
        <taxon>Bacillus</taxon>
    </lineage>
</organism>
<keyword evidence="1" id="KW-0812">Transmembrane</keyword>
<evidence type="ECO:0000313" key="2">
    <source>
        <dbReference type="EMBL" id="MBA8916552.1"/>
    </source>
</evidence>
<feature type="transmembrane region" description="Helical" evidence="1">
    <location>
        <begin position="30"/>
        <end position="50"/>
    </location>
</feature>
<dbReference type="Proteomes" id="UP000517315">
    <property type="component" value="Unassembled WGS sequence"/>
</dbReference>
<gene>
    <name evidence="2" type="ORF">HNP39_000264</name>
</gene>
<proteinExistence type="predicted"/>
<accession>A0ABR6AXE6</accession>
<comment type="caution">
    <text evidence="2">The sequence shown here is derived from an EMBL/GenBank/DDBJ whole genome shotgun (WGS) entry which is preliminary data.</text>
</comment>
<keyword evidence="1" id="KW-1133">Transmembrane helix</keyword>
<evidence type="ECO:0000256" key="1">
    <source>
        <dbReference type="SAM" id="Phobius"/>
    </source>
</evidence>
<feature type="transmembrane region" description="Helical" evidence="1">
    <location>
        <begin position="7"/>
        <end position="24"/>
    </location>
</feature>
<reference evidence="2 3" key="1">
    <citation type="submission" date="2020-08" db="EMBL/GenBank/DDBJ databases">
        <title>Functional genomics of gut bacteria from endangered species of beetles.</title>
        <authorList>
            <person name="Carlos-Shanley C."/>
        </authorList>
    </citation>
    <scope>NUCLEOTIDE SEQUENCE [LARGE SCALE GENOMIC DNA]</scope>
    <source>
        <strain evidence="2 3">S00152</strain>
    </source>
</reference>
<keyword evidence="1" id="KW-0472">Membrane</keyword>
<name>A0ABR6AXE6_9BACI</name>
<sequence>MKRIIKYAVMILFMSVFFYYYNMFVPKNVLYIFIAFPFCFVAISLIDKLFTDK</sequence>
<keyword evidence="3" id="KW-1185">Reference proteome</keyword>
<dbReference type="EMBL" id="JACJIG010000001">
    <property type="protein sequence ID" value="MBA8916552.1"/>
    <property type="molecule type" value="Genomic_DNA"/>
</dbReference>
<evidence type="ECO:0000313" key="3">
    <source>
        <dbReference type="Proteomes" id="UP000517315"/>
    </source>
</evidence>